<proteinExistence type="predicted"/>
<reference evidence="2" key="1">
    <citation type="journal article" date="2019" name="Int. J. Syst. Evol. Microbiol.">
        <title>The Global Catalogue of Microorganisms (GCM) 10K type strain sequencing project: providing services to taxonomists for standard genome sequencing and annotation.</title>
        <authorList>
            <consortium name="The Broad Institute Genomics Platform"/>
            <consortium name="The Broad Institute Genome Sequencing Center for Infectious Disease"/>
            <person name="Wu L."/>
            <person name="Ma J."/>
        </authorList>
    </citation>
    <scope>NUCLEOTIDE SEQUENCE [LARGE SCALE GENOMIC DNA]</scope>
    <source>
        <strain evidence="2">CGMCC 1.5362</strain>
    </source>
</reference>
<dbReference type="RefSeq" id="WP_022920121.1">
    <property type="nucleotide sequence ID" value="NZ_BMLB01000004.1"/>
</dbReference>
<dbReference type="EMBL" id="BMLB01000004">
    <property type="protein sequence ID" value="GGK73205.1"/>
    <property type="molecule type" value="Genomic_DNA"/>
</dbReference>
<comment type="caution">
    <text evidence="1">The sequence shown here is derived from an EMBL/GenBank/DDBJ whole genome shotgun (WGS) entry which is preliminary data.</text>
</comment>
<organism evidence="1 2">
    <name type="scientific">Ornithinimicrobium pekingense</name>
    <dbReference type="NCBI Taxonomy" id="384677"/>
    <lineage>
        <taxon>Bacteria</taxon>
        <taxon>Bacillati</taxon>
        <taxon>Actinomycetota</taxon>
        <taxon>Actinomycetes</taxon>
        <taxon>Micrococcales</taxon>
        <taxon>Ornithinimicrobiaceae</taxon>
        <taxon>Ornithinimicrobium</taxon>
    </lineage>
</organism>
<evidence type="ECO:0000313" key="1">
    <source>
        <dbReference type="EMBL" id="GGK73205.1"/>
    </source>
</evidence>
<dbReference type="Proteomes" id="UP000662111">
    <property type="component" value="Unassembled WGS sequence"/>
</dbReference>
<dbReference type="Pfam" id="PF14081">
    <property type="entry name" value="DUF4262"/>
    <property type="match status" value="1"/>
</dbReference>
<evidence type="ECO:0008006" key="3">
    <source>
        <dbReference type="Google" id="ProtNLM"/>
    </source>
</evidence>
<name>A0ABQ2FC56_9MICO</name>
<evidence type="ECO:0000313" key="2">
    <source>
        <dbReference type="Proteomes" id="UP000662111"/>
    </source>
</evidence>
<accession>A0ABQ2FC56</accession>
<sequence length="193" mass="21031">MTVSSARRAVWDQERRRITDNIRSYGVHLTYVGGEASAACDCCPGGREPLGSDDSDPLAGVVEDLDELPDRLAVPFCYTTGLFGVGHPELVVLGLSPEPAANLLNVLAHRVLEHQGDLTPGELTEVDGLQVLVEELPNPGMVLFEANGYYDRPLVASVPAYQLTWSDAEGRYPWDEGHLPVPCLQPRPGHYRA</sequence>
<keyword evidence="2" id="KW-1185">Reference proteome</keyword>
<gene>
    <name evidence="1" type="ORF">GCM10011509_22280</name>
</gene>
<dbReference type="InterPro" id="IPR025358">
    <property type="entry name" value="DUF4262"/>
</dbReference>
<protein>
    <recommendedName>
        <fullName evidence="3">DUF4262 domain-containing protein</fullName>
    </recommendedName>
</protein>